<dbReference type="OrthoDB" id="9808690at2"/>
<comment type="caution">
    <text evidence="3">The sequence shown here is derived from an EMBL/GenBank/DDBJ whole genome shotgun (WGS) entry which is preliminary data.</text>
</comment>
<dbReference type="Pfam" id="PF13630">
    <property type="entry name" value="SdpI"/>
    <property type="match status" value="1"/>
</dbReference>
<dbReference type="STRING" id="626369.HMPREF0446_00343"/>
<feature type="transmembrane region" description="Helical" evidence="1">
    <location>
        <begin position="190"/>
        <end position="209"/>
    </location>
</feature>
<feature type="transmembrane region" description="Helical" evidence="1">
    <location>
        <begin position="90"/>
        <end position="111"/>
    </location>
</feature>
<evidence type="ECO:0000256" key="1">
    <source>
        <dbReference type="SAM" id="Phobius"/>
    </source>
</evidence>
<protein>
    <recommendedName>
        <fullName evidence="2">DUF1648 domain-containing protein</fullName>
    </recommendedName>
</protein>
<feature type="transmembrane region" description="Helical" evidence="1">
    <location>
        <begin position="51"/>
        <end position="70"/>
    </location>
</feature>
<proteinExistence type="predicted"/>
<dbReference type="InterPro" id="IPR012867">
    <property type="entry name" value="DUF1648"/>
</dbReference>
<sequence length="213" mass="24336">MLVEQRKIYLLDVILTFLPILLALCVVWYAPETIATRFDLEGNVVATGSRWTILILPILILLFSGLMKWIDDKELVGSQNKEISRYIFRLTLLLFNAIAYFQFVLILTGVSVGTQKVRFLAFVMGLFMIFIGNVSPKIKETNKHFGFRVPWIMNKDEAFRKTQRFFGFVSMVSGVIFILISLFAGNKLALFLVSIVLVLTIGITMVYSYKISK</sequence>
<evidence type="ECO:0000313" key="4">
    <source>
        <dbReference type="Proteomes" id="UP000002939"/>
    </source>
</evidence>
<dbReference type="EMBL" id="ACRF02000013">
    <property type="protein sequence ID" value="EEW93461.1"/>
    <property type="molecule type" value="Genomic_DNA"/>
</dbReference>
<dbReference type="PANTHER" id="PTHR37810">
    <property type="entry name" value="IMMUNITY PROTEIN SDPI"/>
    <property type="match status" value="1"/>
</dbReference>
<evidence type="ECO:0000259" key="2">
    <source>
        <dbReference type="Pfam" id="PF07853"/>
    </source>
</evidence>
<accession>D0BK58</accession>
<feature type="transmembrane region" description="Helical" evidence="1">
    <location>
        <begin position="165"/>
        <end position="184"/>
    </location>
</feature>
<name>D0BK58_9LACT</name>
<dbReference type="InterPro" id="IPR026272">
    <property type="entry name" value="SdpI"/>
</dbReference>
<organism evidence="3 4">
    <name type="scientific">Granulicatella elegans ATCC 700633</name>
    <dbReference type="NCBI Taxonomy" id="626369"/>
    <lineage>
        <taxon>Bacteria</taxon>
        <taxon>Bacillati</taxon>
        <taxon>Bacillota</taxon>
        <taxon>Bacilli</taxon>
        <taxon>Lactobacillales</taxon>
        <taxon>Carnobacteriaceae</taxon>
        <taxon>Granulicatella</taxon>
    </lineage>
</organism>
<dbReference type="InterPro" id="IPR025962">
    <property type="entry name" value="SdpI/YhfL"/>
</dbReference>
<dbReference type="eggNOG" id="COG5658">
    <property type="taxonomic scope" value="Bacteria"/>
</dbReference>
<gene>
    <name evidence="3" type="ORF">HMPREF0446_00343</name>
</gene>
<feature type="transmembrane region" description="Helical" evidence="1">
    <location>
        <begin position="9"/>
        <end position="31"/>
    </location>
</feature>
<keyword evidence="1" id="KW-1133">Transmembrane helix</keyword>
<feature type="domain" description="DUF1648" evidence="2">
    <location>
        <begin position="14"/>
        <end position="61"/>
    </location>
</feature>
<reference evidence="3" key="1">
    <citation type="submission" date="2009-09" db="EMBL/GenBank/DDBJ databases">
        <authorList>
            <consortium name="The Broad Institute Genome Sequencing Platform"/>
            <person name="Ward D."/>
            <person name="Feldgarden M."/>
            <person name="Earl A."/>
            <person name="Young S.K."/>
            <person name="Zeng Q."/>
            <person name="Koehrsen M."/>
            <person name="Alvarado L."/>
            <person name="Berlin A."/>
            <person name="Bochicchio J."/>
            <person name="Borenstein D."/>
            <person name="Chapman S.B."/>
            <person name="Chen Z."/>
            <person name="Engels R."/>
            <person name="Freedman E."/>
            <person name="Gellesch M."/>
            <person name="Goldberg J."/>
            <person name="Griggs A."/>
            <person name="Gujja S."/>
            <person name="Heilman E."/>
            <person name="Heiman D."/>
            <person name="Hepburn T."/>
            <person name="Howarth C."/>
            <person name="Jen D."/>
            <person name="Larson L."/>
            <person name="Lewis B."/>
            <person name="Mehta T."/>
            <person name="Park D."/>
            <person name="Pearson M."/>
            <person name="Roberts A."/>
            <person name="Saif S."/>
            <person name="Shea T."/>
            <person name="Shenoy N."/>
            <person name="Sisk P."/>
            <person name="Stolte C."/>
            <person name="Sykes S."/>
            <person name="Thomson T."/>
            <person name="Walk T."/>
            <person name="White J."/>
            <person name="Yandava C."/>
            <person name="Sibley C.D."/>
            <person name="Field T.R."/>
            <person name="Grinwis M."/>
            <person name="Eshaghurshan C.S."/>
            <person name="Surette M.G."/>
            <person name="Haas B."/>
            <person name="Nusbaum C."/>
            <person name="Birren B."/>
        </authorList>
    </citation>
    <scope>NUCLEOTIDE SEQUENCE [LARGE SCALE GENOMIC DNA]</scope>
    <source>
        <strain evidence="3">ATCC 700633</strain>
    </source>
</reference>
<dbReference type="Pfam" id="PF07853">
    <property type="entry name" value="DUF1648"/>
    <property type="match status" value="1"/>
</dbReference>
<reference evidence="3" key="2">
    <citation type="submission" date="2011-10" db="EMBL/GenBank/DDBJ databases">
        <title>The Genome Sequence of Granulicatella elegans ATCC 700633.</title>
        <authorList>
            <consortium name="The Broad Institute Genome Sequencing Platform"/>
            <consortium name="The Broad Institute Genome Sequencing Center for Infectious Disease"/>
            <person name="Earl A."/>
            <person name="Ward D."/>
            <person name="Feldgarden M."/>
            <person name="Gevers D."/>
            <person name="Sibley C.D."/>
            <person name="Field T.R."/>
            <person name="Grinwis M."/>
            <person name="Eshaghurshan C.S."/>
            <person name="Surette M.G."/>
            <person name="Young S.K."/>
            <person name="Zeng Q."/>
            <person name="Gargeya S."/>
            <person name="Fitzgerald M."/>
            <person name="Haas B."/>
            <person name="Abouelleil A."/>
            <person name="Alvarado L."/>
            <person name="Arachchi H.M."/>
            <person name="Berlin A."/>
            <person name="Brown A."/>
            <person name="Chapman S.B."/>
            <person name="Chen Z."/>
            <person name="Dunbar C."/>
            <person name="Freedman E."/>
            <person name="Gearin G."/>
            <person name="Goldberg J."/>
            <person name="Griggs A."/>
            <person name="Gujja S."/>
            <person name="Heiman D."/>
            <person name="Howarth C."/>
            <person name="Larson L."/>
            <person name="Lui A."/>
            <person name="MacDonald P.J.P."/>
            <person name="Montmayeur A."/>
            <person name="Murphy C."/>
            <person name="Neiman D."/>
            <person name="Pearson M."/>
            <person name="Priest M."/>
            <person name="Roberts A."/>
            <person name="Saif S."/>
            <person name="Shea T."/>
            <person name="Shenoy N."/>
            <person name="Sisk P."/>
            <person name="Stolte C."/>
            <person name="Sykes S."/>
            <person name="Wortman J."/>
            <person name="Nusbaum C."/>
            <person name="Birren B."/>
        </authorList>
    </citation>
    <scope>NUCLEOTIDE SEQUENCE [LARGE SCALE GENOMIC DNA]</scope>
    <source>
        <strain evidence="3">ATCC 700633</strain>
    </source>
</reference>
<dbReference type="HOGENOM" id="CLU_093038_2_0_9"/>
<dbReference type="RefSeq" id="WP_006702617.1">
    <property type="nucleotide sequence ID" value="NZ_KI391971.1"/>
</dbReference>
<dbReference type="AlphaFoldDB" id="D0BK58"/>
<feature type="transmembrane region" description="Helical" evidence="1">
    <location>
        <begin position="117"/>
        <end position="135"/>
    </location>
</feature>
<evidence type="ECO:0000313" key="3">
    <source>
        <dbReference type="EMBL" id="EEW93461.1"/>
    </source>
</evidence>
<keyword evidence="1" id="KW-0472">Membrane</keyword>
<keyword evidence="1" id="KW-0812">Transmembrane</keyword>
<dbReference type="Proteomes" id="UP000002939">
    <property type="component" value="Unassembled WGS sequence"/>
</dbReference>
<keyword evidence="4" id="KW-1185">Reference proteome</keyword>
<dbReference type="PIRSF" id="PIRSF038959">
    <property type="entry name" value="SdpI"/>
    <property type="match status" value="1"/>
</dbReference>
<dbReference type="GO" id="GO:0009636">
    <property type="term" value="P:response to toxic substance"/>
    <property type="evidence" value="ECO:0007669"/>
    <property type="project" value="TreeGrafter"/>
</dbReference>
<dbReference type="PANTHER" id="PTHR37810:SF5">
    <property type="entry name" value="IMMUNITY PROTEIN SDPI"/>
    <property type="match status" value="1"/>
</dbReference>